<dbReference type="CDD" id="cd06445">
    <property type="entry name" value="ATase"/>
    <property type="match status" value="1"/>
</dbReference>
<dbReference type="InterPro" id="IPR008332">
    <property type="entry name" value="MethylG_MeTrfase_N"/>
</dbReference>
<dbReference type="GO" id="GO:0005654">
    <property type="term" value="C:nucleoplasm"/>
    <property type="evidence" value="ECO:0007669"/>
    <property type="project" value="TreeGrafter"/>
</dbReference>
<dbReference type="InterPro" id="IPR036217">
    <property type="entry name" value="MethylDNA_cys_MeTrfase_DNAb"/>
</dbReference>
<evidence type="ECO:0000256" key="16">
    <source>
        <dbReference type="ARBA" id="ARBA00023242"/>
    </source>
</evidence>
<evidence type="ECO:0000256" key="11">
    <source>
        <dbReference type="ARBA" id="ARBA00022723"/>
    </source>
</evidence>
<dbReference type="OrthoDB" id="1907495at2759"/>
<dbReference type="InterPro" id="IPR001497">
    <property type="entry name" value="MethylDNA_cys_MeTrfase_AS"/>
</dbReference>
<dbReference type="PROSITE" id="PS00374">
    <property type="entry name" value="MGMT"/>
    <property type="match status" value="1"/>
</dbReference>
<dbReference type="InterPro" id="IPR036388">
    <property type="entry name" value="WH-like_DNA-bd_sf"/>
</dbReference>
<evidence type="ECO:0000256" key="17">
    <source>
        <dbReference type="ARBA" id="ARBA00030795"/>
    </source>
</evidence>
<sequence>MRMAGTNSCLMQTAFLHSPVGQIELCGCEKGLHNIQLNPHSKPSDSASQPCVLSDGQVELNSELQRCVKWLQSYFSEAQSVATLPLPTFHHPILHGDSFTARVLWTLFRQVSVGETVSYKRLAEMAGNPRAIRAVGGAMRRNPIPLLIPCHRVLPSSGQTGLYMGGKGNHIKEWLLTHESVQKGRE</sequence>
<evidence type="ECO:0000259" key="20">
    <source>
        <dbReference type="Pfam" id="PF01035"/>
    </source>
</evidence>
<evidence type="ECO:0000313" key="23">
    <source>
        <dbReference type="RefSeq" id="XP_030642534.1"/>
    </source>
</evidence>
<evidence type="ECO:0000256" key="5">
    <source>
        <dbReference type="ARBA" id="ARBA00008711"/>
    </source>
</evidence>
<comment type="catalytic activity">
    <reaction evidence="19">
        <text>a 6-O-methyl-2'-deoxyguanosine in DNA + L-cysteinyl-[protein] = S-methyl-L-cysteinyl-[protein] + a 2'-deoxyguanosine in DNA</text>
        <dbReference type="Rhea" id="RHEA:24000"/>
        <dbReference type="Rhea" id="RHEA-COMP:10131"/>
        <dbReference type="Rhea" id="RHEA-COMP:10132"/>
        <dbReference type="Rhea" id="RHEA-COMP:11367"/>
        <dbReference type="Rhea" id="RHEA-COMP:11368"/>
        <dbReference type="ChEBI" id="CHEBI:29950"/>
        <dbReference type="ChEBI" id="CHEBI:82612"/>
        <dbReference type="ChEBI" id="CHEBI:85445"/>
        <dbReference type="ChEBI" id="CHEBI:85448"/>
        <dbReference type="EC" id="2.1.1.63"/>
    </reaction>
</comment>
<evidence type="ECO:0000256" key="19">
    <source>
        <dbReference type="ARBA" id="ARBA00049348"/>
    </source>
</evidence>
<evidence type="ECO:0000256" key="4">
    <source>
        <dbReference type="ARBA" id="ARBA00004123"/>
    </source>
</evidence>
<evidence type="ECO:0000256" key="2">
    <source>
        <dbReference type="ARBA" id="ARBA00001947"/>
    </source>
</evidence>
<proteinExistence type="inferred from homology"/>
<dbReference type="Proteomes" id="UP000504632">
    <property type="component" value="Chromosome 10"/>
</dbReference>
<feature type="domain" description="Methylguanine DNA methyltransferase ribonuclease-like" evidence="21">
    <location>
        <begin position="14"/>
        <end position="87"/>
    </location>
</feature>
<evidence type="ECO:0000256" key="6">
    <source>
        <dbReference type="ARBA" id="ARBA00011918"/>
    </source>
</evidence>
<keyword evidence="11" id="KW-0479">Metal-binding</keyword>
<dbReference type="InterPro" id="IPR014048">
    <property type="entry name" value="MethylDNA_cys_MeTrfase_DNA-bd"/>
</dbReference>
<gene>
    <name evidence="23" type="primary">LOC115822755</name>
</gene>
<protein>
    <recommendedName>
        <fullName evidence="7">Methylated-DNA--protein-cysteine methyltransferase</fullName>
        <ecNumber evidence="6">2.1.1.63</ecNumber>
    </recommendedName>
    <alternativeName>
        <fullName evidence="17">6-O-methylguanine-DNA methyltransferase</fullName>
    </alternativeName>
    <alternativeName>
        <fullName evidence="18">O-6-methylguanine-DNA-alkyltransferase</fullName>
    </alternativeName>
</protein>
<comment type="catalytic activity">
    <reaction evidence="1">
        <text>a 4-O-methyl-thymidine in DNA + L-cysteinyl-[protein] = a thymidine in DNA + S-methyl-L-cysteinyl-[protein]</text>
        <dbReference type="Rhea" id="RHEA:53428"/>
        <dbReference type="Rhea" id="RHEA-COMP:10131"/>
        <dbReference type="Rhea" id="RHEA-COMP:10132"/>
        <dbReference type="Rhea" id="RHEA-COMP:13555"/>
        <dbReference type="Rhea" id="RHEA-COMP:13556"/>
        <dbReference type="ChEBI" id="CHEBI:29950"/>
        <dbReference type="ChEBI" id="CHEBI:82612"/>
        <dbReference type="ChEBI" id="CHEBI:137386"/>
        <dbReference type="ChEBI" id="CHEBI:137387"/>
        <dbReference type="EC" id="2.1.1.63"/>
    </reaction>
</comment>
<keyword evidence="15" id="KW-0234">DNA repair</keyword>
<accession>A0A6J2WE55</accession>
<evidence type="ECO:0000256" key="1">
    <source>
        <dbReference type="ARBA" id="ARBA00001286"/>
    </source>
</evidence>
<dbReference type="Pfam" id="PF02870">
    <property type="entry name" value="Methyltransf_1N"/>
    <property type="match status" value="1"/>
</dbReference>
<dbReference type="InterPro" id="IPR036631">
    <property type="entry name" value="MGMT_N_sf"/>
</dbReference>
<keyword evidence="22" id="KW-1185">Reference proteome</keyword>
<dbReference type="SUPFAM" id="SSF53155">
    <property type="entry name" value="Methylated DNA-protein cysteine methyltransferase domain"/>
    <property type="match status" value="1"/>
</dbReference>
<keyword evidence="8" id="KW-0597">Phosphoprotein</keyword>
<evidence type="ECO:0000256" key="3">
    <source>
        <dbReference type="ARBA" id="ARBA00003317"/>
    </source>
</evidence>
<dbReference type="GO" id="GO:0046872">
    <property type="term" value="F:metal ion binding"/>
    <property type="evidence" value="ECO:0007669"/>
    <property type="project" value="UniProtKB-KW"/>
</dbReference>
<dbReference type="GO" id="GO:0003677">
    <property type="term" value="F:DNA binding"/>
    <property type="evidence" value="ECO:0007669"/>
    <property type="project" value="UniProtKB-KW"/>
</dbReference>
<evidence type="ECO:0000256" key="14">
    <source>
        <dbReference type="ARBA" id="ARBA00023125"/>
    </source>
</evidence>
<feature type="domain" description="Methylated-DNA-[protein]-cysteine S-methyltransferase DNA binding" evidence="20">
    <location>
        <begin position="104"/>
        <end position="181"/>
    </location>
</feature>
<comment type="subcellular location">
    <subcellularLocation>
        <location evidence="4">Nucleus</location>
    </subcellularLocation>
</comment>
<evidence type="ECO:0000256" key="8">
    <source>
        <dbReference type="ARBA" id="ARBA00022553"/>
    </source>
</evidence>
<evidence type="ECO:0000313" key="22">
    <source>
        <dbReference type="Proteomes" id="UP000504632"/>
    </source>
</evidence>
<dbReference type="Gene3D" id="1.10.10.10">
    <property type="entry name" value="Winged helix-like DNA-binding domain superfamily/Winged helix DNA-binding domain"/>
    <property type="match status" value="1"/>
</dbReference>
<dbReference type="FunFam" id="1.10.10.10:FF:000214">
    <property type="entry name" value="Methylated-DNA--protein-cysteine methyltransferase"/>
    <property type="match status" value="1"/>
</dbReference>
<evidence type="ECO:0000256" key="15">
    <source>
        <dbReference type="ARBA" id="ARBA00023204"/>
    </source>
</evidence>
<keyword evidence="14" id="KW-0238">DNA-binding</keyword>
<evidence type="ECO:0000256" key="18">
    <source>
        <dbReference type="ARBA" id="ARBA00031621"/>
    </source>
</evidence>
<dbReference type="RefSeq" id="XP_030642534.1">
    <property type="nucleotide sequence ID" value="XM_030786674.1"/>
</dbReference>
<comment type="similarity">
    <text evidence="5">Belongs to the MGMT family.</text>
</comment>
<dbReference type="GO" id="GO:0006281">
    <property type="term" value="P:DNA repair"/>
    <property type="evidence" value="ECO:0007669"/>
    <property type="project" value="UniProtKB-KW"/>
</dbReference>
<evidence type="ECO:0000256" key="10">
    <source>
        <dbReference type="ARBA" id="ARBA00022679"/>
    </source>
</evidence>
<dbReference type="InParanoid" id="A0A6J2WE55"/>
<dbReference type="GO" id="GO:0003908">
    <property type="term" value="F:methylated-DNA-[protein]-cysteine S-methyltransferase activity"/>
    <property type="evidence" value="ECO:0007669"/>
    <property type="project" value="UniProtKB-EC"/>
</dbReference>
<dbReference type="FunFam" id="3.30.160.70:FF:000001">
    <property type="entry name" value="Methylated-DNA--protein-cysteine methyltransferase"/>
    <property type="match status" value="1"/>
</dbReference>
<evidence type="ECO:0000256" key="9">
    <source>
        <dbReference type="ARBA" id="ARBA00022603"/>
    </source>
</evidence>
<keyword evidence="13" id="KW-0862">Zinc</keyword>
<dbReference type="Gene3D" id="3.30.160.70">
    <property type="entry name" value="Methylated DNA-protein cysteine methyltransferase domain"/>
    <property type="match status" value="1"/>
</dbReference>
<keyword evidence="16" id="KW-0539">Nucleus</keyword>
<dbReference type="FunCoup" id="A0A6J2WE55">
    <property type="interactions" value="2"/>
</dbReference>
<dbReference type="GO" id="GO:0032259">
    <property type="term" value="P:methylation"/>
    <property type="evidence" value="ECO:0007669"/>
    <property type="project" value="UniProtKB-KW"/>
</dbReference>
<dbReference type="Pfam" id="PF01035">
    <property type="entry name" value="DNA_binding_1"/>
    <property type="match status" value="1"/>
</dbReference>
<evidence type="ECO:0000256" key="7">
    <source>
        <dbReference type="ARBA" id="ARBA00015377"/>
    </source>
</evidence>
<dbReference type="AlphaFoldDB" id="A0A6J2WE55"/>
<comment type="cofactor">
    <cofactor evidence="2">
        <name>Zn(2+)</name>
        <dbReference type="ChEBI" id="CHEBI:29105"/>
    </cofactor>
</comment>
<keyword evidence="10" id="KW-0808">Transferase</keyword>
<dbReference type="SUPFAM" id="SSF46767">
    <property type="entry name" value="Methylated DNA-protein cysteine methyltransferase, C-terminal domain"/>
    <property type="match status" value="1"/>
</dbReference>
<keyword evidence="9 23" id="KW-0489">Methyltransferase</keyword>
<dbReference type="PANTHER" id="PTHR46460:SF1">
    <property type="entry name" value="METHYLATED-DNA--PROTEIN-CYSTEINE METHYLTRANSFERASE"/>
    <property type="match status" value="1"/>
</dbReference>
<keyword evidence="12" id="KW-0227">DNA damage</keyword>
<dbReference type="NCBIfam" id="TIGR00589">
    <property type="entry name" value="ogt"/>
    <property type="match status" value="1"/>
</dbReference>
<organism evidence="22 23">
    <name type="scientific">Chanos chanos</name>
    <name type="common">Milkfish</name>
    <name type="synonym">Mugil chanos</name>
    <dbReference type="NCBI Taxonomy" id="29144"/>
    <lineage>
        <taxon>Eukaryota</taxon>
        <taxon>Metazoa</taxon>
        <taxon>Chordata</taxon>
        <taxon>Craniata</taxon>
        <taxon>Vertebrata</taxon>
        <taxon>Euteleostomi</taxon>
        <taxon>Actinopterygii</taxon>
        <taxon>Neopterygii</taxon>
        <taxon>Teleostei</taxon>
        <taxon>Ostariophysi</taxon>
        <taxon>Gonorynchiformes</taxon>
        <taxon>Chanidae</taxon>
        <taxon>Chanos</taxon>
    </lineage>
</organism>
<reference evidence="23" key="1">
    <citation type="submission" date="2025-08" db="UniProtKB">
        <authorList>
            <consortium name="RefSeq"/>
        </authorList>
    </citation>
    <scope>IDENTIFICATION</scope>
</reference>
<dbReference type="PANTHER" id="PTHR46460">
    <property type="entry name" value="METHYLATED-DNA--PROTEIN-CYSTEINE METHYLTRANSFERASE"/>
    <property type="match status" value="1"/>
</dbReference>
<dbReference type="EC" id="2.1.1.63" evidence="6"/>
<comment type="function">
    <text evidence="3">Involved in the cellular defense against the biological effects of O6-methylguanine (O6-MeG) and O4-methylthymine (O4-MeT) in DNA. Repairs the methylated nucleobase in DNA by stoichiometrically transferring the methyl group to a cysteine residue in the enzyme. This is a suicide reaction: the enzyme is irreversibly inactivated.</text>
</comment>
<evidence type="ECO:0000256" key="13">
    <source>
        <dbReference type="ARBA" id="ARBA00022833"/>
    </source>
</evidence>
<name>A0A6J2WE55_CHACN</name>
<dbReference type="GeneID" id="115822755"/>
<evidence type="ECO:0000259" key="21">
    <source>
        <dbReference type="Pfam" id="PF02870"/>
    </source>
</evidence>
<evidence type="ECO:0000256" key="12">
    <source>
        <dbReference type="ARBA" id="ARBA00022763"/>
    </source>
</evidence>